<reference evidence="1 2" key="1">
    <citation type="submission" date="2019-12" db="EMBL/GenBank/DDBJ databases">
        <title>Novel species isolated from a subtropical stream in China.</title>
        <authorList>
            <person name="Lu H."/>
        </authorList>
    </citation>
    <scope>NUCLEOTIDE SEQUENCE [LARGE SCALE GENOMIC DNA]</scope>
    <source>
        <strain evidence="1 2">FT134W</strain>
    </source>
</reference>
<name>A0A7X4KFN0_9BURK</name>
<organism evidence="1 2">
    <name type="scientific">Duganella margarita</name>
    <dbReference type="NCBI Taxonomy" id="2692170"/>
    <lineage>
        <taxon>Bacteria</taxon>
        <taxon>Pseudomonadati</taxon>
        <taxon>Pseudomonadota</taxon>
        <taxon>Betaproteobacteria</taxon>
        <taxon>Burkholderiales</taxon>
        <taxon>Oxalobacteraceae</taxon>
        <taxon>Telluria group</taxon>
        <taxon>Duganella</taxon>
    </lineage>
</organism>
<evidence type="ECO:0000313" key="2">
    <source>
        <dbReference type="Proteomes" id="UP000469734"/>
    </source>
</evidence>
<proteinExistence type="predicted"/>
<comment type="caution">
    <text evidence="1">The sequence shown here is derived from an EMBL/GenBank/DDBJ whole genome shotgun (WGS) entry which is preliminary data.</text>
</comment>
<sequence>MPYIFKEVDTLDTDPPPPAVGDGSCVALVKYYVPGLKGAPTSSWRAGSSVLELGTKVAKGTAIATFVDGHYPNNPHGNHAAIVLKVMKGGIWVLDQWKAKGVISARLIRIPPRQQRNKDGSFKNPSDNALAFSVIE</sequence>
<evidence type="ECO:0000313" key="1">
    <source>
        <dbReference type="EMBL" id="MYM71242.1"/>
    </source>
</evidence>
<dbReference type="RefSeq" id="WP_161049004.1">
    <property type="nucleotide sequence ID" value="NZ_WWCR01000002.1"/>
</dbReference>
<dbReference type="InterPro" id="IPR047746">
    <property type="entry name" value="Dae2/Tae2-like"/>
</dbReference>
<gene>
    <name evidence="1" type="ORF">GTP56_03415</name>
</gene>
<dbReference type="EMBL" id="WWCR01000002">
    <property type="protein sequence ID" value="MYM71242.1"/>
    <property type="molecule type" value="Genomic_DNA"/>
</dbReference>
<dbReference type="Proteomes" id="UP000469734">
    <property type="component" value="Unassembled WGS sequence"/>
</dbReference>
<protein>
    <submittedName>
        <fullName evidence="1">BPSL0067 family protein</fullName>
    </submittedName>
</protein>
<accession>A0A7X4KFN0</accession>
<dbReference type="AlphaFoldDB" id="A0A7X4KFN0"/>
<dbReference type="NCBIfam" id="NF033857">
    <property type="entry name" value="BPSL0067_fam"/>
    <property type="match status" value="1"/>
</dbReference>